<feature type="binding site" evidence="12">
    <location>
        <position position="196"/>
    </location>
    <ligand>
        <name>Zn(2+)</name>
        <dbReference type="ChEBI" id="CHEBI:29105"/>
        <label>2</label>
    </ligand>
</feature>
<sequence>MNKILLFHVLGGIILLFEISGGLALPTNKVRTKRETDNDIISQLAKRSGEVSGMFFIHHLPELLNIKEYFRSLGYRASETAKCWACRVAIAVIQSRVNTGESEDEIGEFAYSICTKFKIETPRVCTGVTNLFKRELTQVLANVVLEPNQICSFVFQGCGKVENPFHDWTIPLTPFPKPHIKPPHLPKFDYVIWTGDIPPHDIWNYTKEEVIYLLHSASKVMYKYLGHVPIFPALGNHESSPVNSFPIPQIKGKDSISWLYEEVAKAWHPWIPGNSQTLKLGAYYSVEVYPGFKLISLNMNYCNNFNWWLLINSTDPTGQLAWLVAQLQIAENKGEKVHIIGHIPPGEPDCLGVWSKNYNNIINRYEGTVTAQFFGHTHSDEFEIFYDKSGAEPRATSIAYIGPSVTTYDGFNPGYRIYTIDGNYNQSSKYVLDHETYFTNLTEANLRREIKWELEYTARKAYNMSSLFPEDWNFLTQRFEKDNSLFQKFHKYFYKMATHIPECDSICKARYLCKMRRGQSNDPLIC</sequence>
<dbReference type="PIRSF" id="PIRSF000948">
    <property type="entry name" value="Sphingomy_PDE"/>
    <property type="match status" value="1"/>
</dbReference>
<dbReference type="GO" id="GO:0006685">
    <property type="term" value="P:sphingomyelin catabolic process"/>
    <property type="evidence" value="ECO:0007669"/>
    <property type="project" value="InterPro"/>
</dbReference>
<keyword evidence="3" id="KW-0964">Secreted</keyword>
<evidence type="ECO:0000256" key="14">
    <source>
        <dbReference type="SAM" id="SignalP"/>
    </source>
</evidence>
<dbReference type="SUPFAM" id="SSF56300">
    <property type="entry name" value="Metallo-dependent phosphatases"/>
    <property type="match status" value="1"/>
</dbReference>
<keyword evidence="7 12" id="KW-0862">Zinc</keyword>
<dbReference type="Pfam" id="PF19272">
    <property type="entry name" value="ASMase_C"/>
    <property type="match status" value="1"/>
</dbReference>
<comment type="similarity">
    <text evidence="2">Belongs to the acid sphingomyelinase family.</text>
</comment>
<dbReference type="GO" id="GO:0046513">
    <property type="term" value="P:ceramide biosynthetic process"/>
    <property type="evidence" value="ECO:0007669"/>
    <property type="project" value="TreeGrafter"/>
</dbReference>
<feature type="binding site" evidence="12">
    <location>
        <position position="236"/>
    </location>
    <ligand>
        <name>Zn(2+)</name>
        <dbReference type="ChEBI" id="CHEBI:29105"/>
        <label>2</label>
    </ligand>
</feature>
<feature type="binding site" evidence="12">
    <location>
        <position position="342"/>
    </location>
    <ligand>
        <name>Zn(2+)</name>
        <dbReference type="ChEBI" id="CHEBI:29105"/>
        <label>2</label>
    </ligand>
</feature>
<evidence type="ECO:0000256" key="10">
    <source>
        <dbReference type="ARBA" id="ARBA00023295"/>
    </source>
</evidence>
<evidence type="ECO:0000256" key="5">
    <source>
        <dbReference type="ARBA" id="ARBA00022729"/>
    </source>
</evidence>
<evidence type="ECO:0000256" key="11">
    <source>
        <dbReference type="ARBA" id="ARBA00047268"/>
    </source>
</evidence>
<dbReference type="PANTHER" id="PTHR10340:SF34">
    <property type="entry name" value="SPHINGOMYELIN PHOSPHODIESTERASE"/>
    <property type="match status" value="1"/>
</dbReference>
<protein>
    <submittedName>
        <fullName evidence="16">Sphingomyelin phosphodiesterase</fullName>
    </submittedName>
</protein>
<dbReference type="InterPro" id="IPR029052">
    <property type="entry name" value="Metallo-depent_PP-like"/>
</dbReference>
<evidence type="ECO:0000256" key="1">
    <source>
        <dbReference type="ARBA" id="ARBA00004613"/>
    </source>
</evidence>
<comment type="cofactor">
    <cofactor evidence="12">
        <name>Zn(2+)</name>
        <dbReference type="ChEBI" id="CHEBI:29105"/>
    </cofactor>
    <text evidence="12">Binds 2 Zn(2+) ions per subunit.</text>
</comment>
<keyword evidence="5 14" id="KW-0732">Signal</keyword>
<evidence type="ECO:0000256" key="13">
    <source>
        <dbReference type="PIRSR" id="PIRSR000948-2"/>
    </source>
</evidence>
<dbReference type="CDD" id="cd00842">
    <property type="entry name" value="MPP_ASMase"/>
    <property type="match status" value="1"/>
</dbReference>
<dbReference type="InterPro" id="IPR041805">
    <property type="entry name" value="ASMase/PPN1_MPP"/>
</dbReference>
<organism evidence="16 17">
    <name type="scientific">Trichonephila inaurata madagascariensis</name>
    <dbReference type="NCBI Taxonomy" id="2747483"/>
    <lineage>
        <taxon>Eukaryota</taxon>
        <taxon>Metazoa</taxon>
        <taxon>Ecdysozoa</taxon>
        <taxon>Arthropoda</taxon>
        <taxon>Chelicerata</taxon>
        <taxon>Arachnida</taxon>
        <taxon>Araneae</taxon>
        <taxon>Araneomorphae</taxon>
        <taxon>Entelegynae</taxon>
        <taxon>Araneoidea</taxon>
        <taxon>Nephilidae</taxon>
        <taxon>Trichonephila</taxon>
        <taxon>Trichonephila inaurata</taxon>
    </lineage>
</organism>
<dbReference type="SMART" id="SM00741">
    <property type="entry name" value="SapB"/>
    <property type="match status" value="1"/>
</dbReference>
<dbReference type="Gene3D" id="1.10.225.10">
    <property type="entry name" value="Saposin-like"/>
    <property type="match status" value="1"/>
</dbReference>
<feature type="binding site" evidence="12">
    <location>
        <position position="196"/>
    </location>
    <ligand>
        <name>Zn(2+)</name>
        <dbReference type="ChEBI" id="CHEBI:29105"/>
        <label>1</label>
    </ligand>
</feature>
<dbReference type="PROSITE" id="PS50015">
    <property type="entry name" value="SAP_B"/>
    <property type="match status" value="1"/>
</dbReference>
<evidence type="ECO:0000256" key="12">
    <source>
        <dbReference type="PIRSR" id="PIRSR000948-1"/>
    </source>
</evidence>
<feature type="binding site" evidence="12">
    <location>
        <position position="378"/>
    </location>
    <ligand>
        <name>Zn(2+)</name>
        <dbReference type="ChEBI" id="CHEBI:29105"/>
        <label>1</label>
    </ligand>
</feature>
<evidence type="ECO:0000259" key="15">
    <source>
        <dbReference type="PROSITE" id="PS50015"/>
    </source>
</evidence>
<gene>
    <name evidence="16" type="primary">SMPD1</name>
    <name evidence="16" type="ORF">TNIN_236891</name>
</gene>
<dbReference type="InterPro" id="IPR011001">
    <property type="entry name" value="Saposin-like"/>
</dbReference>
<evidence type="ECO:0000313" key="17">
    <source>
        <dbReference type="Proteomes" id="UP000886998"/>
    </source>
</evidence>
<dbReference type="InterPro" id="IPR045473">
    <property type="entry name" value="ASM_C"/>
</dbReference>
<dbReference type="GO" id="GO:0016798">
    <property type="term" value="F:hydrolase activity, acting on glycosyl bonds"/>
    <property type="evidence" value="ECO:0007669"/>
    <property type="project" value="UniProtKB-KW"/>
</dbReference>
<dbReference type="GO" id="GO:0016020">
    <property type="term" value="C:membrane"/>
    <property type="evidence" value="ECO:0007669"/>
    <property type="project" value="GOC"/>
</dbReference>
<comment type="catalytic activity">
    <reaction evidence="11">
        <text>a sphingomyelin + H2O = phosphocholine + an N-acylsphing-4-enine + H(+)</text>
        <dbReference type="Rhea" id="RHEA:19253"/>
        <dbReference type="ChEBI" id="CHEBI:15377"/>
        <dbReference type="ChEBI" id="CHEBI:15378"/>
        <dbReference type="ChEBI" id="CHEBI:17636"/>
        <dbReference type="ChEBI" id="CHEBI:52639"/>
        <dbReference type="ChEBI" id="CHEBI:295975"/>
        <dbReference type="EC" id="3.1.4.12"/>
    </reaction>
    <physiologicalReaction direction="left-to-right" evidence="11">
        <dbReference type="Rhea" id="RHEA:19254"/>
    </physiologicalReaction>
</comment>
<evidence type="ECO:0000256" key="8">
    <source>
        <dbReference type="ARBA" id="ARBA00023157"/>
    </source>
</evidence>
<dbReference type="InterPro" id="IPR004843">
    <property type="entry name" value="Calcineurin-like_PHP"/>
</dbReference>
<feature type="disulfide bond" evidence="13">
    <location>
        <begin position="503"/>
        <end position="507"/>
    </location>
</feature>
<proteinExistence type="inferred from homology"/>
<dbReference type="AlphaFoldDB" id="A0A8X7C8D7"/>
<dbReference type="PANTHER" id="PTHR10340">
    <property type="entry name" value="SPHINGOMYELIN PHOSPHODIESTERASE"/>
    <property type="match status" value="1"/>
</dbReference>
<dbReference type="GO" id="GO:0005764">
    <property type="term" value="C:lysosome"/>
    <property type="evidence" value="ECO:0007669"/>
    <property type="project" value="TreeGrafter"/>
</dbReference>
<dbReference type="InterPro" id="IPR011160">
    <property type="entry name" value="Sphingomy_PDE"/>
</dbReference>
<feature type="binding site" evidence="12">
    <location>
        <position position="376"/>
    </location>
    <ligand>
        <name>Zn(2+)</name>
        <dbReference type="ChEBI" id="CHEBI:29105"/>
        <label>2</label>
    </ligand>
</feature>
<feature type="disulfide bond" evidence="13">
    <location>
        <begin position="302"/>
        <end position="350"/>
    </location>
</feature>
<dbReference type="OrthoDB" id="282973at2759"/>
<keyword evidence="10" id="KW-0326">Glycosidase</keyword>
<dbReference type="Gene3D" id="3.60.21.10">
    <property type="match status" value="1"/>
</dbReference>
<dbReference type="Pfam" id="PF00149">
    <property type="entry name" value="Metallophos"/>
    <property type="match status" value="1"/>
</dbReference>
<dbReference type="SUPFAM" id="SSF47862">
    <property type="entry name" value="Saposin"/>
    <property type="match status" value="1"/>
</dbReference>
<feature type="chain" id="PRO_5036443672" evidence="14">
    <location>
        <begin position="25"/>
        <end position="526"/>
    </location>
</feature>
<evidence type="ECO:0000256" key="9">
    <source>
        <dbReference type="ARBA" id="ARBA00023180"/>
    </source>
</evidence>
<dbReference type="GO" id="GO:0046872">
    <property type="term" value="F:metal ion binding"/>
    <property type="evidence" value="ECO:0007669"/>
    <property type="project" value="UniProtKB-KW"/>
</dbReference>
<feature type="domain" description="Saposin B-type" evidence="15">
    <location>
        <begin position="79"/>
        <end position="162"/>
    </location>
</feature>
<dbReference type="GO" id="GO:0005615">
    <property type="term" value="C:extracellular space"/>
    <property type="evidence" value="ECO:0007669"/>
    <property type="project" value="TreeGrafter"/>
</dbReference>
<dbReference type="GO" id="GO:0061750">
    <property type="term" value="F:acid sphingomyelin phosphodiesterase activity"/>
    <property type="evidence" value="ECO:0007669"/>
    <property type="project" value="TreeGrafter"/>
</dbReference>
<keyword evidence="6" id="KW-0378">Hydrolase</keyword>
<name>A0A8X7C8D7_9ARAC</name>
<keyword evidence="17" id="KW-1185">Reference proteome</keyword>
<evidence type="ECO:0000256" key="3">
    <source>
        <dbReference type="ARBA" id="ARBA00022525"/>
    </source>
</evidence>
<evidence type="ECO:0000256" key="7">
    <source>
        <dbReference type="ARBA" id="ARBA00022833"/>
    </source>
</evidence>
<evidence type="ECO:0000256" key="2">
    <source>
        <dbReference type="ARBA" id="ARBA00008234"/>
    </source>
</evidence>
<feature type="signal peptide" evidence="14">
    <location>
        <begin position="1"/>
        <end position="24"/>
    </location>
</feature>
<accession>A0A8X7C8D7</accession>
<evidence type="ECO:0000256" key="6">
    <source>
        <dbReference type="ARBA" id="ARBA00022801"/>
    </source>
</evidence>
<evidence type="ECO:0000256" key="4">
    <source>
        <dbReference type="ARBA" id="ARBA00022723"/>
    </source>
</evidence>
<comment type="caution">
    <text evidence="16">The sequence shown here is derived from an EMBL/GenBank/DDBJ whole genome shotgun (WGS) entry which is preliminary data.</text>
</comment>
<evidence type="ECO:0000313" key="16">
    <source>
        <dbReference type="EMBL" id="GFY59760.1"/>
    </source>
</evidence>
<dbReference type="Proteomes" id="UP000886998">
    <property type="component" value="Unassembled WGS sequence"/>
</dbReference>
<comment type="subcellular location">
    <subcellularLocation>
        <location evidence="1">Secreted</location>
    </subcellularLocation>
</comment>
<reference evidence="16" key="1">
    <citation type="submission" date="2020-08" db="EMBL/GenBank/DDBJ databases">
        <title>Multicomponent nature underlies the extraordinary mechanical properties of spider dragline silk.</title>
        <authorList>
            <person name="Kono N."/>
            <person name="Nakamura H."/>
            <person name="Mori M."/>
            <person name="Yoshida Y."/>
            <person name="Ohtoshi R."/>
            <person name="Malay A.D."/>
            <person name="Moran D.A.P."/>
            <person name="Tomita M."/>
            <person name="Numata K."/>
            <person name="Arakawa K."/>
        </authorList>
    </citation>
    <scope>NUCLEOTIDE SEQUENCE</scope>
</reference>
<keyword evidence="8 13" id="KW-1015">Disulfide bond</keyword>
<dbReference type="EMBL" id="BMAV01012793">
    <property type="protein sequence ID" value="GFY59760.1"/>
    <property type="molecule type" value="Genomic_DNA"/>
</dbReference>
<keyword evidence="9" id="KW-0325">Glycoprotein</keyword>
<keyword evidence="4 12" id="KW-0479">Metal-binding</keyword>
<dbReference type="InterPro" id="IPR008139">
    <property type="entry name" value="SaposinB_dom"/>
</dbReference>